<keyword evidence="5" id="KW-1185">Reference proteome</keyword>
<dbReference type="EMBL" id="BAABCN010000007">
    <property type="protein sequence ID" value="GAA3881494.1"/>
    <property type="molecule type" value="Genomic_DNA"/>
</dbReference>
<dbReference type="InterPro" id="IPR035992">
    <property type="entry name" value="Ricin_B-like_lectins"/>
</dbReference>
<dbReference type="Gene3D" id="2.60.40.10">
    <property type="entry name" value="Immunoglobulins"/>
    <property type="match status" value="1"/>
</dbReference>
<name>A0ABP7KMI3_9MICO</name>
<dbReference type="CDD" id="cd00161">
    <property type="entry name" value="beta-trefoil_Ricin-like"/>
    <property type="match status" value="1"/>
</dbReference>
<keyword evidence="1" id="KW-0326">Glycosidase</keyword>
<keyword evidence="1" id="KW-0378">Hydrolase</keyword>
<feature type="domain" description="Fibronectin type-III" evidence="3">
    <location>
        <begin position="13"/>
        <end position="101"/>
    </location>
</feature>
<accession>A0ABP7KMI3</accession>
<dbReference type="SUPFAM" id="SSF49265">
    <property type="entry name" value="Fibronectin type III"/>
    <property type="match status" value="1"/>
</dbReference>
<dbReference type="InterPro" id="IPR036116">
    <property type="entry name" value="FN3_sf"/>
</dbReference>
<dbReference type="SUPFAM" id="SSF50370">
    <property type="entry name" value="Ricin B-like lectins"/>
    <property type="match status" value="1"/>
</dbReference>
<dbReference type="InterPro" id="IPR013783">
    <property type="entry name" value="Ig-like_fold"/>
</dbReference>
<gene>
    <name evidence="4" type="ORF">GCM10022381_24690</name>
</gene>
<dbReference type="CDD" id="cd00063">
    <property type="entry name" value="FN3"/>
    <property type="match status" value="1"/>
</dbReference>
<keyword evidence="2" id="KW-0624">Polysaccharide degradation</keyword>
<dbReference type="InterPro" id="IPR003961">
    <property type="entry name" value="FN3_dom"/>
</dbReference>
<evidence type="ECO:0000256" key="1">
    <source>
        <dbReference type="ARBA" id="ARBA00023295"/>
    </source>
</evidence>
<reference evidence="5" key="1">
    <citation type="journal article" date="2019" name="Int. J. Syst. Evol. Microbiol.">
        <title>The Global Catalogue of Microorganisms (GCM) 10K type strain sequencing project: providing services to taxonomists for standard genome sequencing and annotation.</title>
        <authorList>
            <consortium name="The Broad Institute Genomics Platform"/>
            <consortium name="The Broad Institute Genome Sequencing Center for Infectious Disease"/>
            <person name="Wu L."/>
            <person name="Ma J."/>
        </authorList>
    </citation>
    <scope>NUCLEOTIDE SEQUENCE [LARGE SCALE GENOMIC DNA]</scope>
    <source>
        <strain evidence="5">JCM 17021</strain>
    </source>
</reference>
<evidence type="ECO:0000259" key="3">
    <source>
        <dbReference type="PROSITE" id="PS50853"/>
    </source>
</evidence>
<evidence type="ECO:0000256" key="2">
    <source>
        <dbReference type="ARBA" id="ARBA00023326"/>
    </source>
</evidence>
<dbReference type="SMART" id="SM00060">
    <property type="entry name" value="FN3"/>
    <property type="match status" value="1"/>
</dbReference>
<dbReference type="Gene3D" id="2.80.10.50">
    <property type="match status" value="1"/>
</dbReference>
<dbReference type="PROSITE" id="PS50231">
    <property type="entry name" value="RICIN_B_LECTIN"/>
    <property type="match status" value="1"/>
</dbReference>
<organism evidence="4 5">
    <name type="scientific">Leifsonia kafniensis</name>
    <dbReference type="NCBI Taxonomy" id="475957"/>
    <lineage>
        <taxon>Bacteria</taxon>
        <taxon>Bacillati</taxon>
        <taxon>Actinomycetota</taxon>
        <taxon>Actinomycetes</taxon>
        <taxon>Micrococcales</taxon>
        <taxon>Microbacteriaceae</taxon>
        <taxon>Leifsonia</taxon>
    </lineage>
</organism>
<dbReference type="Proteomes" id="UP001501803">
    <property type="component" value="Unassembled WGS sequence"/>
</dbReference>
<keyword evidence="2" id="KW-0119">Carbohydrate metabolism</keyword>
<protein>
    <recommendedName>
        <fullName evidence="3">Fibronectin type-III domain-containing protein</fullName>
    </recommendedName>
</protein>
<evidence type="ECO:0000313" key="5">
    <source>
        <dbReference type="Proteomes" id="UP001501803"/>
    </source>
</evidence>
<proteinExistence type="predicted"/>
<sequence length="246" mass="25439">MTQRALDTTAPSVPTALAASATTSAGTTLTWVLSTDNVAVTGYEIYRNGALVTTIEAPATTYTDTGLTASTTYTYTVKARDAAGNVSAASTATSVTTTAPVTWYTVNNSSLCVDGDQGINVSNSTKVIAYGCKITGAANQQWQFVPSGTNFRVIARYAQTFAWSAGTASAPGVTLSNLTGNSQLWTRISLSNSRYQFKSVGTGNPGLCLSQPTSATGTSITQMTVQNCTNNPNASSTQSFTIGLVG</sequence>
<evidence type="ECO:0000313" key="4">
    <source>
        <dbReference type="EMBL" id="GAA3881494.1"/>
    </source>
</evidence>
<dbReference type="Pfam" id="PF00041">
    <property type="entry name" value="fn3"/>
    <property type="match status" value="1"/>
</dbReference>
<dbReference type="PROSITE" id="PS50853">
    <property type="entry name" value="FN3"/>
    <property type="match status" value="1"/>
</dbReference>
<comment type="caution">
    <text evidence="4">The sequence shown here is derived from an EMBL/GenBank/DDBJ whole genome shotgun (WGS) entry which is preliminary data.</text>
</comment>